<keyword evidence="12" id="KW-0829">Tyrosine-protein kinase</keyword>
<keyword evidence="7 18" id="KW-0547">Nucleotide-binding</keyword>
<feature type="transmembrane region" description="Helical" evidence="20">
    <location>
        <begin position="882"/>
        <end position="904"/>
    </location>
</feature>
<evidence type="ECO:0000256" key="7">
    <source>
        <dbReference type="ARBA" id="ARBA00022741"/>
    </source>
</evidence>
<keyword evidence="13 17" id="KW-1015">Disulfide bond</keyword>
<keyword evidence="11 20" id="KW-0472">Membrane</keyword>
<proteinExistence type="predicted"/>
<feature type="domain" description="MAM" evidence="22">
    <location>
        <begin position="71"/>
        <end position="219"/>
    </location>
</feature>
<evidence type="ECO:0000256" key="19">
    <source>
        <dbReference type="SAM" id="MobiDB-lite"/>
    </source>
</evidence>
<keyword evidence="5 20" id="KW-0812">Transmembrane</keyword>
<evidence type="ECO:0000256" key="10">
    <source>
        <dbReference type="ARBA" id="ARBA00022989"/>
    </source>
</evidence>
<dbReference type="GO" id="GO:0045664">
    <property type="term" value="P:regulation of neuron differentiation"/>
    <property type="evidence" value="ECO:0007669"/>
    <property type="project" value="TreeGrafter"/>
</dbReference>
<keyword evidence="4" id="KW-0808">Transferase</keyword>
<dbReference type="SUPFAM" id="SSF56112">
    <property type="entry name" value="Protein kinase-like (PK-like)"/>
    <property type="match status" value="1"/>
</dbReference>
<dbReference type="InterPro" id="IPR017441">
    <property type="entry name" value="Protein_kinase_ATP_BS"/>
</dbReference>
<evidence type="ECO:0000256" key="18">
    <source>
        <dbReference type="PROSITE-ProRule" id="PRU10141"/>
    </source>
</evidence>
<evidence type="ECO:0000256" key="11">
    <source>
        <dbReference type="ARBA" id="ARBA00023136"/>
    </source>
</evidence>
<reference evidence="23 24" key="1">
    <citation type="journal article" date="2018" name="Genome Res.">
        <title>The genomic architecture and molecular evolution of ant odorant receptors.</title>
        <authorList>
            <person name="McKenzie S.K."/>
            <person name="Kronauer D.J.C."/>
        </authorList>
    </citation>
    <scope>NUCLEOTIDE SEQUENCE [LARGE SCALE GENOMIC DNA]</scope>
    <source>
        <strain evidence="23">Clonal line C1</strain>
    </source>
</reference>
<dbReference type="InterPro" id="IPR013320">
    <property type="entry name" value="ConA-like_dom_sf"/>
</dbReference>
<feature type="compositionally biased region" description="Polar residues" evidence="19">
    <location>
        <begin position="1458"/>
        <end position="1469"/>
    </location>
</feature>
<protein>
    <recommendedName>
        <fullName evidence="2">receptor protein-tyrosine kinase</fullName>
        <ecNumber evidence="2">2.7.10.1</ecNumber>
    </recommendedName>
</protein>
<dbReference type="SUPFAM" id="SSF57424">
    <property type="entry name" value="LDL receptor-like module"/>
    <property type="match status" value="1"/>
</dbReference>
<comment type="caution">
    <text evidence="23">The sequence shown here is derived from an EMBL/GenBank/DDBJ whole genome shotgun (WGS) entry which is preliminary data.</text>
</comment>
<dbReference type="PROSITE" id="PS00107">
    <property type="entry name" value="PROTEIN_KINASE_ATP"/>
    <property type="match status" value="1"/>
</dbReference>
<dbReference type="InterPro" id="IPR001245">
    <property type="entry name" value="Ser-Thr/Tyr_kinase_cat_dom"/>
</dbReference>
<keyword evidence="3" id="KW-1003">Cell membrane</keyword>
<feature type="region of interest" description="Disordered" evidence="19">
    <location>
        <begin position="1502"/>
        <end position="1529"/>
    </location>
</feature>
<evidence type="ECO:0000256" key="1">
    <source>
        <dbReference type="ARBA" id="ARBA00004251"/>
    </source>
</evidence>
<organism evidence="23 24">
    <name type="scientific">Ooceraea biroi</name>
    <name type="common">Clonal raider ant</name>
    <name type="synonym">Cerapachys biroi</name>
    <dbReference type="NCBI Taxonomy" id="2015173"/>
    <lineage>
        <taxon>Eukaryota</taxon>
        <taxon>Metazoa</taxon>
        <taxon>Ecdysozoa</taxon>
        <taxon>Arthropoda</taxon>
        <taxon>Hexapoda</taxon>
        <taxon>Insecta</taxon>
        <taxon>Pterygota</taxon>
        <taxon>Neoptera</taxon>
        <taxon>Endopterygota</taxon>
        <taxon>Hymenoptera</taxon>
        <taxon>Apocrita</taxon>
        <taxon>Aculeata</taxon>
        <taxon>Formicoidea</taxon>
        <taxon>Formicidae</taxon>
        <taxon>Dorylinae</taxon>
        <taxon>Ooceraea</taxon>
    </lineage>
</organism>
<dbReference type="PROSITE" id="PS50011">
    <property type="entry name" value="PROTEIN_KINASE_DOM"/>
    <property type="match status" value="1"/>
</dbReference>
<dbReference type="InterPro" id="IPR002172">
    <property type="entry name" value="LDrepeatLR_classA_rpt"/>
</dbReference>
<evidence type="ECO:0000259" key="21">
    <source>
        <dbReference type="PROSITE" id="PS50011"/>
    </source>
</evidence>
<dbReference type="Pfam" id="PF00057">
    <property type="entry name" value="Ldl_recept_a"/>
    <property type="match status" value="1"/>
</dbReference>
<name>A0A3L8DXF8_OOCBI</name>
<evidence type="ECO:0000256" key="2">
    <source>
        <dbReference type="ARBA" id="ARBA00011902"/>
    </source>
</evidence>
<comment type="subcellular location">
    <subcellularLocation>
        <location evidence="1">Cell membrane</location>
        <topology evidence="1">Single-pass type I membrane protein</topology>
    </subcellularLocation>
</comment>
<dbReference type="SMART" id="SM00192">
    <property type="entry name" value="LDLa"/>
    <property type="match status" value="1"/>
</dbReference>
<feature type="compositionally biased region" description="Polar residues" evidence="19">
    <location>
        <begin position="1424"/>
        <end position="1436"/>
    </location>
</feature>
<keyword evidence="6" id="KW-0732">Signal</keyword>
<feature type="compositionally biased region" description="Acidic residues" evidence="19">
    <location>
        <begin position="1353"/>
        <end position="1371"/>
    </location>
</feature>
<keyword evidence="10 20" id="KW-1133">Transmembrane helix</keyword>
<dbReference type="InterPro" id="IPR008266">
    <property type="entry name" value="Tyr_kinase_AS"/>
</dbReference>
<keyword evidence="15" id="KW-0325">Glycoprotein</keyword>
<dbReference type="PRINTS" id="PR00109">
    <property type="entry name" value="TYRKINASE"/>
</dbReference>
<dbReference type="GO" id="GO:0005886">
    <property type="term" value="C:plasma membrane"/>
    <property type="evidence" value="ECO:0007669"/>
    <property type="project" value="UniProtKB-SubCell"/>
</dbReference>
<evidence type="ECO:0000259" key="22">
    <source>
        <dbReference type="PROSITE" id="PS50060"/>
    </source>
</evidence>
<feature type="binding site" evidence="18">
    <location>
        <position position="995"/>
    </location>
    <ligand>
        <name>ATP</name>
        <dbReference type="ChEBI" id="CHEBI:30616"/>
    </ligand>
</feature>
<dbReference type="EMBL" id="QOIP01000003">
    <property type="protein sequence ID" value="RLU25131.1"/>
    <property type="molecule type" value="Genomic_DNA"/>
</dbReference>
<dbReference type="SUPFAM" id="SSF49899">
    <property type="entry name" value="Concanavalin A-like lectins/glucanases"/>
    <property type="match status" value="2"/>
</dbReference>
<dbReference type="InterPro" id="IPR023415">
    <property type="entry name" value="LDLR_class-A_CS"/>
</dbReference>
<dbReference type="Proteomes" id="UP000279307">
    <property type="component" value="Chromosome 3"/>
</dbReference>
<dbReference type="InterPro" id="IPR011009">
    <property type="entry name" value="Kinase-like_dom_sf"/>
</dbReference>
<dbReference type="GO" id="GO:0043235">
    <property type="term" value="C:receptor complex"/>
    <property type="evidence" value="ECO:0007669"/>
    <property type="project" value="TreeGrafter"/>
</dbReference>
<dbReference type="InterPro" id="IPR055163">
    <property type="entry name" value="ALK/LTK-like_GRD"/>
</dbReference>
<evidence type="ECO:0000256" key="14">
    <source>
        <dbReference type="ARBA" id="ARBA00023170"/>
    </source>
</evidence>
<keyword evidence="8" id="KW-0418">Kinase</keyword>
<dbReference type="InterPro" id="IPR000998">
    <property type="entry name" value="MAM_dom"/>
</dbReference>
<dbReference type="PROSITE" id="PS50068">
    <property type="entry name" value="LDLRA_2"/>
    <property type="match status" value="1"/>
</dbReference>
<dbReference type="InterPro" id="IPR000719">
    <property type="entry name" value="Prot_kinase_dom"/>
</dbReference>
<dbReference type="GO" id="GO:0004714">
    <property type="term" value="F:transmembrane receptor protein tyrosine kinase activity"/>
    <property type="evidence" value="ECO:0007669"/>
    <property type="project" value="UniProtKB-EC"/>
</dbReference>
<dbReference type="GO" id="GO:0005524">
    <property type="term" value="F:ATP binding"/>
    <property type="evidence" value="ECO:0007669"/>
    <property type="project" value="UniProtKB-UniRule"/>
</dbReference>
<comment type="caution">
    <text evidence="17">Lacks conserved residue(s) required for the propagation of feature annotation.</text>
</comment>
<feature type="compositionally biased region" description="Basic and acidic residues" evidence="19">
    <location>
        <begin position="1511"/>
        <end position="1529"/>
    </location>
</feature>
<sequence>MIRERPELASTIAGQTCDRQHVSTRGSGRGASLLRVVLILCCVMMIYGSNKVPRGIKELRDEMKNPRQALGYCDFEVPCNIWFWNRTSSFTRVTASSTSVILPSMDADNSTNGHFLWYRGPGYGQTWSMPLPRSIMYCRIEFWIYQVEMQHGGISLIVVDLNNSSVMSSKNGNNRATWERVSFEARAATPSYRLFLEVYAPFKNSSVAIDNVRLTNCFTGNVTFCTDDMFLCNEGTCLNRSQVCDLTYDCPGGEDELFGCDKIPEHARCNFQSGWCGWKNVSGRPLGWTLHSGPTPTDRTGPNLDHTYRNKTGIYAFVNMAQKSASGANVAYGSRATLESPLYNPTPPYSSDPMSPYFHSCQIRFYYHKYGTHAGSLGLYLVQVKPYGNYTDRIWWSYGDKLNADIWIKEVVALPEVKYRYFLQFEASKGFTSKGDIAIDDISFSPECFAIGVPPKVVGNFNYYNPLVERTLQHPDFENETVVRITACGATGRTGPTIEQCAEEHNGSDIELMPSLIIPTRDMSAFNLSGIQRWTAPRGEYYTLIGVGARGGMGSGGMGSTLGSVVRGVIELQKGDQLYFIVGQMGTNACPKNLGLTTVSCNSQAVITPRGSLLPHAFSSKVREVKNLEFKNGGGGGGGATAIFMLRTNSEPEPILVAGGGGGLGYGHFIDDGFQHGRGPVPVDKHLRPPSEIAEDIGNTSTCTRENTDTRVENTNLRRNLVGGPGGSWNASWADSFDPQDVVGMSLIHGGLGGFGCELGKNESYGDGGFGGGGGGCQTGGGGGGYIGGNTGHKDSGNGEGGYSYASLKLTNIHFKDAAHYGPGEILIIPAISGCGCDYRCVALDQFLSETKCLCPQGWLLSNDSKSCIMIEDTKDIIRQTYMIPLICIIMALFVIVIIGVTYYNRYQNQKALLHRRHAMFGNGTELSALHGMPESSMELNPNYELDGNLYNLKDLPQIPHKNITLIKALGQGAFGEVYQGMCRIDSEEHPVAIKTLPSLSTMQAEADFMMEALIMSKFTHSNIVKFIGVSFEKHPRYIILELLAGGDLKNFLREERPRPDRATSLTMHDLITCSFDVANGCKYLEEAHFIHRDIAARNCLLTTKGPGRTVKIADFGMARDIYRSDYYKKDGKAMLPVKWMPPESFLDGIFTSKTDVWSFGILLWEIMSFGYMPYTGCTNREVISMVTAGGRLENPAGCPDPIYGIMTQCWHPRPNDRPSFANIVQSISYCLQDPSVINHPTPNFDILPICDRETTIMRPDPSAECINVQSENDEFVQQLDKRGYMQPKIISSRSAARNKGHIISGVIYNIRDEKIRSGDLQIGTFGRSECRQGTYGCNAYDFTQDTFRQAYDDENDYDDNYDDEMTEDCEDKCGVDQSDWQDSRTIHRTNNIEDGHNADNGNNRPDEDYHLIDSAKTDRRNGNESTTTTDTNSASLIARSSDTPPDTTNSSPNTRTCSPNRTAGLNNVNGTVKRNTLKATLSLDASALCRNTIPYEKITTQRSSTPGSMELRKDSLGHELPREEECSC</sequence>
<dbReference type="InterPro" id="IPR020635">
    <property type="entry name" value="Tyr_kinase_cat_dom"/>
</dbReference>
<feature type="domain" description="Protein kinase" evidence="21">
    <location>
        <begin position="964"/>
        <end position="1237"/>
    </location>
</feature>
<dbReference type="GO" id="GO:0007169">
    <property type="term" value="P:cell surface receptor protein tyrosine kinase signaling pathway"/>
    <property type="evidence" value="ECO:0007669"/>
    <property type="project" value="TreeGrafter"/>
</dbReference>
<dbReference type="CDD" id="cd06263">
    <property type="entry name" value="MAM"/>
    <property type="match status" value="1"/>
</dbReference>
<evidence type="ECO:0000256" key="13">
    <source>
        <dbReference type="ARBA" id="ARBA00023157"/>
    </source>
</evidence>
<evidence type="ECO:0000313" key="24">
    <source>
        <dbReference type="Proteomes" id="UP000279307"/>
    </source>
</evidence>
<dbReference type="Gene3D" id="3.30.200.20">
    <property type="entry name" value="Phosphorylase Kinase, domain 1"/>
    <property type="match status" value="1"/>
</dbReference>
<dbReference type="PROSITE" id="PS00109">
    <property type="entry name" value="PROTEIN_KINASE_TYR"/>
    <property type="match status" value="1"/>
</dbReference>
<gene>
    <name evidence="23" type="ORF">DMN91_003223</name>
</gene>
<evidence type="ECO:0000256" key="3">
    <source>
        <dbReference type="ARBA" id="ARBA00022475"/>
    </source>
</evidence>
<dbReference type="Pfam" id="PF12810">
    <property type="entry name" value="ALK_LTK_GRD"/>
    <property type="match status" value="1"/>
</dbReference>
<dbReference type="PANTHER" id="PTHR24416">
    <property type="entry name" value="TYROSINE-PROTEIN KINASE RECEPTOR"/>
    <property type="match status" value="1"/>
</dbReference>
<dbReference type="SMART" id="SM00137">
    <property type="entry name" value="MAM"/>
    <property type="match status" value="1"/>
</dbReference>
<dbReference type="EC" id="2.7.10.1" evidence="2"/>
<accession>A0A3L8DXF8</accession>
<feature type="disulfide bond" evidence="17">
    <location>
        <begin position="232"/>
        <end position="250"/>
    </location>
</feature>
<dbReference type="Gene3D" id="4.10.400.10">
    <property type="entry name" value="Low-density Lipoprotein Receptor"/>
    <property type="match status" value="1"/>
</dbReference>
<evidence type="ECO:0000256" key="17">
    <source>
        <dbReference type="PROSITE-ProRule" id="PRU00124"/>
    </source>
</evidence>
<keyword evidence="9 18" id="KW-0067">ATP-binding</keyword>
<dbReference type="FunFam" id="2.60.120.200:FF:000193">
    <property type="entry name" value="Tyrosine-protein kinase receptor"/>
    <property type="match status" value="1"/>
</dbReference>
<keyword evidence="14" id="KW-0675">Receptor</keyword>
<dbReference type="Pfam" id="PF00629">
    <property type="entry name" value="MAM"/>
    <property type="match status" value="2"/>
</dbReference>
<dbReference type="CDD" id="cd00112">
    <property type="entry name" value="LDLa"/>
    <property type="match status" value="1"/>
</dbReference>
<evidence type="ECO:0000256" key="6">
    <source>
        <dbReference type="ARBA" id="ARBA00022729"/>
    </source>
</evidence>
<evidence type="ECO:0000256" key="20">
    <source>
        <dbReference type="SAM" id="Phobius"/>
    </source>
</evidence>
<evidence type="ECO:0000256" key="15">
    <source>
        <dbReference type="ARBA" id="ARBA00023180"/>
    </source>
</evidence>
<evidence type="ECO:0000256" key="9">
    <source>
        <dbReference type="ARBA" id="ARBA00022840"/>
    </source>
</evidence>
<feature type="domain" description="MAM" evidence="22">
    <location>
        <begin position="267"/>
        <end position="450"/>
    </location>
</feature>
<dbReference type="OrthoDB" id="73209at2759"/>
<dbReference type="FunFam" id="1.10.510.10:FF:000113">
    <property type="entry name" value="Tyrosine-protein kinase receptor"/>
    <property type="match status" value="1"/>
</dbReference>
<dbReference type="Gene3D" id="1.10.510.10">
    <property type="entry name" value="Transferase(Phosphotransferase) domain 1"/>
    <property type="match status" value="1"/>
</dbReference>
<evidence type="ECO:0000256" key="12">
    <source>
        <dbReference type="ARBA" id="ARBA00023137"/>
    </source>
</evidence>
<feature type="disulfide bond" evidence="17">
    <location>
        <begin position="225"/>
        <end position="237"/>
    </location>
</feature>
<dbReference type="PROSITE" id="PS50060">
    <property type="entry name" value="MAM_2"/>
    <property type="match status" value="2"/>
</dbReference>
<dbReference type="InterPro" id="IPR036055">
    <property type="entry name" value="LDL_receptor-like_sf"/>
</dbReference>
<evidence type="ECO:0000256" key="4">
    <source>
        <dbReference type="ARBA" id="ARBA00022679"/>
    </source>
</evidence>
<dbReference type="InterPro" id="IPR050122">
    <property type="entry name" value="RTK"/>
</dbReference>
<dbReference type="Gene3D" id="2.60.120.200">
    <property type="match status" value="2"/>
</dbReference>
<feature type="region of interest" description="Disordered" evidence="19">
    <location>
        <begin position="1353"/>
        <end position="1469"/>
    </location>
</feature>
<evidence type="ECO:0000256" key="8">
    <source>
        <dbReference type="ARBA" id="ARBA00022777"/>
    </source>
</evidence>
<dbReference type="PROSITE" id="PS01209">
    <property type="entry name" value="LDLRA_1"/>
    <property type="match status" value="1"/>
</dbReference>
<feature type="compositionally biased region" description="Low complexity" evidence="19">
    <location>
        <begin position="1440"/>
        <end position="1457"/>
    </location>
</feature>
<evidence type="ECO:0000256" key="5">
    <source>
        <dbReference type="ARBA" id="ARBA00022692"/>
    </source>
</evidence>
<evidence type="ECO:0000313" key="23">
    <source>
        <dbReference type="EMBL" id="RLU25131.1"/>
    </source>
</evidence>
<feature type="compositionally biased region" description="Basic and acidic residues" evidence="19">
    <location>
        <begin position="1405"/>
        <end position="1423"/>
    </location>
</feature>
<feature type="compositionally biased region" description="Basic and acidic residues" evidence="19">
    <location>
        <begin position="1382"/>
        <end position="1398"/>
    </location>
</feature>
<evidence type="ECO:0000256" key="16">
    <source>
        <dbReference type="ARBA" id="ARBA00051243"/>
    </source>
</evidence>
<dbReference type="Pfam" id="PF07714">
    <property type="entry name" value="PK_Tyr_Ser-Thr"/>
    <property type="match status" value="1"/>
</dbReference>
<dbReference type="SMART" id="SM00219">
    <property type="entry name" value="TyrKc"/>
    <property type="match status" value="1"/>
</dbReference>
<comment type="catalytic activity">
    <reaction evidence="16">
        <text>L-tyrosyl-[protein] + ATP = O-phospho-L-tyrosyl-[protein] + ADP + H(+)</text>
        <dbReference type="Rhea" id="RHEA:10596"/>
        <dbReference type="Rhea" id="RHEA-COMP:10136"/>
        <dbReference type="Rhea" id="RHEA-COMP:20101"/>
        <dbReference type="ChEBI" id="CHEBI:15378"/>
        <dbReference type="ChEBI" id="CHEBI:30616"/>
        <dbReference type="ChEBI" id="CHEBI:46858"/>
        <dbReference type="ChEBI" id="CHEBI:61978"/>
        <dbReference type="ChEBI" id="CHEBI:456216"/>
        <dbReference type="EC" id="2.7.10.1"/>
    </reaction>
</comment>
<dbReference type="PANTHER" id="PTHR24416:SF604">
    <property type="entry name" value="RECEPTOR PROTEIN-TYROSINE KINASE"/>
    <property type="match status" value="1"/>
</dbReference>